<keyword evidence="1" id="KW-1133">Transmembrane helix</keyword>
<reference evidence="2" key="1">
    <citation type="submission" date="2014-05" db="EMBL/GenBank/DDBJ databases">
        <authorList>
            <person name="Chronopoulou M."/>
        </authorList>
    </citation>
    <scope>NUCLEOTIDE SEQUENCE</scope>
    <source>
        <tissue evidence="2">Whole organism</tissue>
    </source>
</reference>
<evidence type="ECO:0000256" key="1">
    <source>
        <dbReference type="SAM" id="Phobius"/>
    </source>
</evidence>
<dbReference type="AlphaFoldDB" id="A0A0K2V5F2"/>
<protein>
    <submittedName>
        <fullName evidence="2">Uncharacterized protein</fullName>
    </submittedName>
</protein>
<evidence type="ECO:0000313" key="2">
    <source>
        <dbReference type="EMBL" id="CDW45352.1"/>
    </source>
</evidence>
<proteinExistence type="predicted"/>
<keyword evidence="1" id="KW-0812">Transmembrane</keyword>
<keyword evidence="1" id="KW-0472">Membrane</keyword>
<feature type="transmembrane region" description="Helical" evidence="1">
    <location>
        <begin position="21"/>
        <end position="38"/>
    </location>
</feature>
<dbReference type="EMBL" id="HACA01027991">
    <property type="protein sequence ID" value="CDW45352.1"/>
    <property type="molecule type" value="Transcribed_RNA"/>
</dbReference>
<organism evidence="2">
    <name type="scientific">Lepeophtheirus salmonis</name>
    <name type="common">Salmon louse</name>
    <name type="synonym">Caligus salmonis</name>
    <dbReference type="NCBI Taxonomy" id="72036"/>
    <lineage>
        <taxon>Eukaryota</taxon>
        <taxon>Metazoa</taxon>
        <taxon>Ecdysozoa</taxon>
        <taxon>Arthropoda</taxon>
        <taxon>Crustacea</taxon>
        <taxon>Multicrustacea</taxon>
        <taxon>Hexanauplia</taxon>
        <taxon>Copepoda</taxon>
        <taxon>Siphonostomatoida</taxon>
        <taxon>Caligidae</taxon>
        <taxon>Lepeophtheirus</taxon>
    </lineage>
</organism>
<sequence length="79" mass="8731">MISSQTLISSNLVNGKPVKKLILLSMIYIIFCLFPFKAPKADVDTLNPSSVADEKNLNLSISALGYSSQWYQSSCFLIN</sequence>
<name>A0A0K2V5F2_LEPSM</name>
<accession>A0A0K2V5F2</accession>